<dbReference type="SUPFAM" id="SSF54768">
    <property type="entry name" value="dsRNA-binding domain-like"/>
    <property type="match status" value="1"/>
</dbReference>
<dbReference type="SUPFAM" id="SSF54211">
    <property type="entry name" value="Ribosomal protein S5 domain 2-like"/>
    <property type="match status" value="1"/>
</dbReference>
<reference evidence="8" key="1">
    <citation type="submission" date="2022-10" db="EMBL/GenBank/DDBJ databases">
        <title>Culturing micro-colonial fungi from biological soil crusts in the Mojave desert and describing Neophaeococcomyces mojavensis, and introducing the new genera and species Taxawa tesnikishii.</title>
        <authorList>
            <person name="Kurbessoian T."/>
            <person name="Stajich J.E."/>
        </authorList>
    </citation>
    <scope>NUCLEOTIDE SEQUENCE</scope>
    <source>
        <strain evidence="8">TK_1</strain>
    </source>
</reference>
<keyword evidence="3 4" id="KW-0687">Ribonucleoprotein</keyword>
<dbReference type="InterPro" id="IPR005324">
    <property type="entry name" value="Ribosomal_uS5_C"/>
</dbReference>
<evidence type="ECO:0000256" key="6">
    <source>
        <dbReference type="SAM" id="MobiDB-lite"/>
    </source>
</evidence>
<evidence type="ECO:0000256" key="3">
    <source>
        <dbReference type="ARBA" id="ARBA00023274"/>
    </source>
</evidence>
<dbReference type="Pfam" id="PF03719">
    <property type="entry name" value="Ribosomal_S5_C"/>
    <property type="match status" value="1"/>
</dbReference>
<feature type="compositionally biased region" description="Basic residues" evidence="6">
    <location>
        <begin position="25"/>
        <end position="43"/>
    </location>
</feature>
<dbReference type="InterPro" id="IPR000851">
    <property type="entry name" value="Ribosomal_uS5"/>
</dbReference>
<feature type="region of interest" description="Disordered" evidence="6">
    <location>
        <begin position="1"/>
        <end position="43"/>
    </location>
</feature>
<comment type="similarity">
    <text evidence="1 5">Belongs to the universal ribosomal protein uS5 family.</text>
</comment>
<evidence type="ECO:0000259" key="7">
    <source>
        <dbReference type="PROSITE" id="PS50881"/>
    </source>
</evidence>
<evidence type="ECO:0000313" key="8">
    <source>
        <dbReference type="EMBL" id="KAJ9667557.1"/>
    </source>
</evidence>
<feature type="compositionally biased region" description="Low complexity" evidence="6">
    <location>
        <begin position="12"/>
        <end position="23"/>
    </location>
</feature>
<accession>A0ABQ9NZI5</accession>
<protein>
    <submittedName>
        <fullName evidence="8">28S ribosomal protein S5, mitochondrial</fullName>
    </submittedName>
</protein>
<dbReference type="PROSITE" id="PS50881">
    <property type="entry name" value="S5_DSRBD"/>
    <property type="match status" value="1"/>
</dbReference>
<dbReference type="EMBL" id="JAPDRL010000012">
    <property type="protein sequence ID" value="KAJ9667557.1"/>
    <property type="molecule type" value="Genomic_DNA"/>
</dbReference>
<name>A0ABQ9NZI5_9PEZI</name>
<dbReference type="InterPro" id="IPR020568">
    <property type="entry name" value="Ribosomal_Su5_D2-typ_SF"/>
</dbReference>
<gene>
    <name evidence="8" type="primary">MRPS5</name>
    <name evidence="8" type="ORF">H2201_002426</name>
</gene>
<feature type="domain" description="S5 DRBM" evidence="7">
    <location>
        <begin position="261"/>
        <end position="324"/>
    </location>
</feature>
<dbReference type="Proteomes" id="UP001172684">
    <property type="component" value="Unassembled WGS sequence"/>
</dbReference>
<dbReference type="Pfam" id="PF00333">
    <property type="entry name" value="Ribosomal_S5"/>
    <property type="match status" value="1"/>
</dbReference>
<organism evidence="8 9">
    <name type="scientific">Coniosporium apollinis</name>
    <dbReference type="NCBI Taxonomy" id="61459"/>
    <lineage>
        <taxon>Eukaryota</taxon>
        <taxon>Fungi</taxon>
        <taxon>Dikarya</taxon>
        <taxon>Ascomycota</taxon>
        <taxon>Pezizomycotina</taxon>
        <taxon>Dothideomycetes</taxon>
        <taxon>Dothideomycetes incertae sedis</taxon>
        <taxon>Coniosporium</taxon>
    </lineage>
</organism>
<dbReference type="Gene3D" id="3.30.160.20">
    <property type="match status" value="1"/>
</dbReference>
<sequence length="425" mass="47843">MSVSRPARCLFSAATSTSKPSPSLHHPRSFHTTTPRRGRRRPHYPSIKAADLEALNARAAEVPTYSESEKALLAKKYTPEQVAAIEAGEAAVDARDLLTQGALRTDPYKLRYIDDLSTIHPWADKQPRKELDSRVDYRVRHKSEREMARALINFTEKTKGMGDQGTEPPRGGADLKEQPGDWEYFREWSQFLRDPKTFMHANDERAYEAMRDESGAYSALAPELPKFNTPGLRYTRGEDEDPHMVRLMQQTGLTLQEIKRVRVKNLVSHRVVNQTRMGKIQSLYYLTIAGNQNGMLGIGEGKASEPEDGQRQAMMQAIRSMKPVPRYEGRTIFGEVEGKVGATELKISARPPGFGIRCQHLIFEMARAAGISDLAARVTRARNPMNTVKAAFEALTSQKLPEDIARARGRKLVDVRKVYYGGKVY</sequence>
<dbReference type="PANTHER" id="PTHR48277">
    <property type="entry name" value="MITOCHONDRIAL RIBOSOMAL PROTEIN S5"/>
    <property type="match status" value="1"/>
</dbReference>
<evidence type="ECO:0000256" key="2">
    <source>
        <dbReference type="ARBA" id="ARBA00022980"/>
    </source>
</evidence>
<evidence type="ECO:0000313" key="9">
    <source>
        <dbReference type="Proteomes" id="UP001172684"/>
    </source>
</evidence>
<evidence type="ECO:0000256" key="4">
    <source>
        <dbReference type="PROSITE-ProRule" id="PRU00268"/>
    </source>
</evidence>
<evidence type="ECO:0000256" key="1">
    <source>
        <dbReference type="ARBA" id="ARBA00008945"/>
    </source>
</evidence>
<dbReference type="PANTHER" id="PTHR48277:SF1">
    <property type="entry name" value="MITOCHONDRIAL RIBOSOMAL PROTEIN S5"/>
    <property type="match status" value="1"/>
</dbReference>
<dbReference type="Gene3D" id="3.30.230.10">
    <property type="match status" value="1"/>
</dbReference>
<dbReference type="InterPro" id="IPR013810">
    <property type="entry name" value="Ribosomal_uS5_N"/>
</dbReference>
<keyword evidence="9" id="KW-1185">Reference proteome</keyword>
<proteinExistence type="inferred from homology"/>
<comment type="caution">
    <text evidence="8">The sequence shown here is derived from an EMBL/GenBank/DDBJ whole genome shotgun (WGS) entry which is preliminary data.</text>
</comment>
<dbReference type="InterPro" id="IPR014721">
    <property type="entry name" value="Ribsml_uS5_D2-typ_fold_subgr"/>
</dbReference>
<feature type="region of interest" description="Disordered" evidence="6">
    <location>
        <begin position="158"/>
        <end position="178"/>
    </location>
</feature>
<dbReference type="GO" id="GO:0005840">
    <property type="term" value="C:ribosome"/>
    <property type="evidence" value="ECO:0007669"/>
    <property type="project" value="UniProtKB-KW"/>
</dbReference>
<keyword evidence="2 4" id="KW-0689">Ribosomal protein</keyword>
<evidence type="ECO:0000256" key="5">
    <source>
        <dbReference type="RuleBase" id="RU003823"/>
    </source>
</evidence>